<dbReference type="Proteomes" id="UP001295423">
    <property type="component" value="Unassembled WGS sequence"/>
</dbReference>
<comment type="caution">
    <text evidence="1">The sequence shown here is derived from an EMBL/GenBank/DDBJ whole genome shotgun (WGS) entry which is preliminary data.</text>
</comment>
<sequence>NPVSKLLEEKEEALLSEKSKYKALEQEHSKTVKLAKREIVMAMHEEYETNKTILEQSRANKQGIKGPKNEGIEAPLHKSEAAIAGYEKALGLKSNAEDILCDLRKPILHLCWASLACNYLIAWR</sequence>
<evidence type="ECO:0000313" key="2">
    <source>
        <dbReference type="Proteomes" id="UP001295423"/>
    </source>
</evidence>
<keyword evidence="2" id="KW-1185">Reference proteome</keyword>
<feature type="non-terminal residue" evidence="1">
    <location>
        <position position="1"/>
    </location>
</feature>
<proteinExistence type="predicted"/>
<name>A0AAD2FMB5_9STRA</name>
<reference evidence="1" key="1">
    <citation type="submission" date="2023-08" db="EMBL/GenBank/DDBJ databases">
        <authorList>
            <person name="Audoor S."/>
            <person name="Bilcke G."/>
        </authorList>
    </citation>
    <scope>NUCLEOTIDE SEQUENCE</scope>
</reference>
<organism evidence="1 2">
    <name type="scientific">Cylindrotheca closterium</name>
    <dbReference type="NCBI Taxonomy" id="2856"/>
    <lineage>
        <taxon>Eukaryota</taxon>
        <taxon>Sar</taxon>
        <taxon>Stramenopiles</taxon>
        <taxon>Ochrophyta</taxon>
        <taxon>Bacillariophyta</taxon>
        <taxon>Bacillariophyceae</taxon>
        <taxon>Bacillariophycidae</taxon>
        <taxon>Bacillariales</taxon>
        <taxon>Bacillariaceae</taxon>
        <taxon>Cylindrotheca</taxon>
    </lineage>
</organism>
<accession>A0AAD2FMB5</accession>
<protein>
    <submittedName>
        <fullName evidence="1">Uncharacterized protein</fullName>
    </submittedName>
</protein>
<dbReference type="EMBL" id="CAKOGP040001361">
    <property type="protein sequence ID" value="CAJ1945339.1"/>
    <property type="molecule type" value="Genomic_DNA"/>
</dbReference>
<evidence type="ECO:0000313" key="1">
    <source>
        <dbReference type="EMBL" id="CAJ1945339.1"/>
    </source>
</evidence>
<gene>
    <name evidence="1" type="ORF">CYCCA115_LOCUS9485</name>
</gene>
<dbReference type="AlphaFoldDB" id="A0AAD2FMB5"/>